<dbReference type="Pfam" id="PF12915">
    <property type="entry name" value="DUF3833"/>
    <property type="match status" value="1"/>
</dbReference>
<name>A0A4Y5YC63_9GAMM</name>
<dbReference type="KEGG" id="spol:FH971_04650"/>
<organism evidence="1 2">
    <name type="scientific">Shewanella polaris</name>
    <dbReference type="NCBI Taxonomy" id="2588449"/>
    <lineage>
        <taxon>Bacteria</taxon>
        <taxon>Pseudomonadati</taxon>
        <taxon>Pseudomonadota</taxon>
        <taxon>Gammaproteobacteria</taxon>
        <taxon>Alteromonadales</taxon>
        <taxon>Shewanellaceae</taxon>
        <taxon>Shewanella</taxon>
    </lineage>
</organism>
<evidence type="ECO:0000313" key="2">
    <source>
        <dbReference type="Proteomes" id="UP000319809"/>
    </source>
</evidence>
<protein>
    <submittedName>
        <fullName evidence="1">DUF3833 domain-containing protein</fullName>
    </submittedName>
</protein>
<dbReference type="Proteomes" id="UP000319809">
    <property type="component" value="Chromosome"/>
</dbReference>
<dbReference type="InterPro" id="IPR024409">
    <property type="entry name" value="DUF3833"/>
</dbReference>
<sequence>MNSVLLSIRQPKHFFTRVLTQNRIVQYTKRCTGKLAKPFLYGAILLGVMSCSSASIEDYQQTTPTLDLATFFDGKLTAAGVVQDFSGKVTRKFTVTMEAHWVDSPEGKQGVINEWFIYDDGEKQTRVWNITDKGNGLYQGTANDILGIAQGESRGSALRWRYDMILPVDGNEYEVHFDDWMFLVDEQTIINKSDIIKFGVTVAQVTLVISKQPN</sequence>
<keyword evidence="2" id="KW-1185">Reference proteome</keyword>
<reference evidence="1 2" key="1">
    <citation type="submission" date="2019-06" db="EMBL/GenBank/DDBJ databases">
        <title>The genome of Shewanella sp. SM1901.</title>
        <authorList>
            <person name="Cha Q."/>
        </authorList>
    </citation>
    <scope>NUCLEOTIDE SEQUENCE [LARGE SCALE GENOMIC DNA]</scope>
    <source>
        <strain evidence="1 2">SM1901</strain>
    </source>
</reference>
<dbReference type="EMBL" id="CP041036">
    <property type="protein sequence ID" value="QDE30322.1"/>
    <property type="molecule type" value="Genomic_DNA"/>
</dbReference>
<dbReference type="AlphaFoldDB" id="A0A4Y5YC63"/>
<evidence type="ECO:0000313" key="1">
    <source>
        <dbReference type="EMBL" id="QDE30322.1"/>
    </source>
</evidence>
<gene>
    <name evidence="1" type="ORF">FH971_04650</name>
</gene>
<accession>A0A4Y5YC63</accession>
<proteinExistence type="predicted"/>